<dbReference type="SMART" id="SM00385">
    <property type="entry name" value="CYCLIN"/>
    <property type="match status" value="2"/>
</dbReference>
<keyword evidence="4" id="KW-0131">Cell cycle</keyword>
<name>A0A0N0DC21_FUSLA</name>
<dbReference type="GO" id="GO:0044843">
    <property type="term" value="P:cell cycle G1/S phase transition"/>
    <property type="evidence" value="ECO:0007669"/>
    <property type="project" value="UniProtKB-ARBA"/>
</dbReference>
<dbReference type="Proteomes" id="UP000037904">
    <property type="component" value="Unassembled WGS sequence"/>
</dbReference>
<dbReference type="AlphaFoldDB" id="A0A0N0DC21"/>
<sequence length="354" mass="40385">MVCCQWNDTFPVECDEPQHHISTQAAVLTRVGQQQDTNSAESSHLAINEYLDDMMQHIRHMENATLPDASMIDTQPYIQWYMRPYLIDFLIEAHTELGLLPETLFLTMNLVDRYCSKRVVYKEQYQLLGCAALLIATKYTEKKDRIPSSIELHDFCCGLYAHGMFARMEMHILESLDWTIGHPTVDFFSQLNVLLGGDDQEVAVLAVYLCEIALYHRAFVSIKPSVMARSAFAHARTVLGRISNDDGYWGQTEVLDRTNLWHYSCNPSPTVAHKYSSERFFRVSKKLAQFMAGQVITPHDLVDVNKYDGDSTEKVETCVSSSSQSWNDSGQLYNFPTPPLTPGSKHTTVEHHQF</sequence>
<dbReference type="InterPro" id="IPR048258">
    <property type="entry name" value="Cyclins_cyclin-box"/>
</dbReference>
<evidence type="ECO:0000259" key="6">
    <source>
        <dbReference type="SMART" id="SM00385"/>
    </source>
</evidence>
<gene>
    <name evidence="8" type="ORF">FLAG1_09588</name>
</gene>
<feature type="domain" description="Cyclin C-terminal" evidence="7">
    <location>
        <begin position="183"/>
        <end position="289"/>
    </location>
</feature>
<dbReference type="GO" id="GO:0016538">
    <property type="term" value="F:cyclin-dependent protein serine/threonine kinase regulator activity"/>
    <property type="evidence" value="ECO:0007669"/>
    <property type="project" value="UniProtKB-ARBA"/>
</dbReference>
<dbReference type="Pfam" id="PF00134">
    <property type="entry name" value="Cyclin_N"/>
    <property type="match status" value="1"/>
</dbReference>
<proteinExistence type="inferred from homology"/>
<dbReference type="InterPro" id="IPR036915">
    <property type="entry name" value="Cyclin-like_sf"/>
</dbReference>
<protein>
    <submittedName>
        <fullName evidence="8">Cyclin containing protein</fullName>
    </submittedName>
</protein>
<evidence type="ECO:0000313" key="8">
    <source>
        <dbReference type="EMBL" id="KPA37595.1"/>
    </source>
</evidence>
<dbReference type="GO" id="GO:0051301">
    <property type="term" value="P:cell division"/>
    <property type="evidence" value="ECO:0007669"/>
    <property type="project" value="UniProtKB-KW"/>
</dbReference>
<dbReference type="InterPro" id="IPR013763">
    <property type="entry name" value="Cyclin-like_dom"/>
</dbReference>
<evidence type="ECO:0000256" key="5">
    <source>
        <dbReference type="RuleBase" id="RU000383"/>
    </source>
</evidence>
<dbReference type="InterPro" id="IPR006671">
    <property type="entry name" value="Cyclin_N"/>
</dbReference>
<evidence type="ECO:0000256" key="2">
    <source>
        <dbReference type="ARBA" id="ARBA00022618"/>
    </source>
</evidence>
<dbReference type="EMBL" id="JXCE01000387">
    <property type="protein sequence ID" value="KPA37595.1"/>
    <property type="molecule type" value="Genomic_DNA"/>
</dbReference>
<reference evidence="8 9" key="1">
    <citation type="submission" date="2015-04" db="EMBL/GenBank/DDBJ databases">
        <title>The draft genome sequence of Fusarium langsethiae, a T-2/HT-2 mycotoxin producer.</title>
        <authorList>
            <person name="Lysoe E."/>
            <person name="Divon H.H."/>
            <person name="Terzi V."/>
            <person name="Orru L."/>
            <person name="Lamontanara A."/>
            <person name="Kolseth A.-K."/>
            <person name="Frandsen R.J."/>
            <person name="Nielsen K."/>
            <person name="Thrane U."/>
        </authorList>
    </citation>
    <scope>NUCLEOTIDE SEQUENCE [LARGE SCALE GENOMIC DNA]</scope>
    <source>
        <strain evidence="8 9">Fl201059</strain>
    </source>
</reference>
<comment type="caution">
    <text evidence="8">The sequence shown here is derived from an EMBL/GenBank/DDBJ whole genome shotgun (WGS) entry which is preliminary data.</text>
</comment>
<dbReference type="Gene3D" id="1.10.472.10">
    <property type="entry name" value="Cyclin-like"/>
    <property type="match status" value="2"/>
</dbReference>
<dbReference type="PANTHER" id="PTHR10177">
    <property type="entry name" value="CYCLINS"/>
    <property type="match status" value="1"/>
</dbReference>
<evidence type="ECO:0000256" key="1">
    <source>
        <dbReference type="ARBA" id="ARBA00008742"/>
    </source>
</evidence>
<dbReference type="PROSITE" id="PS00292">
    <property type="entry name" value="CYCLINS"/>
    <property type="match status" value="1"/>
</dbReference>
<feature type="domain" description="Cyclin-like" evidence="6">
    <location>
        <begin position="186"/>
        <end position="289"/>
    </location>
</feature>
<dbReference type="SUPFAM" id="SSF47954">
    <property type="entry name" value="Cyclin-like"/>
    <property type="match status" value="2"/>
</dbReference>
<keyword evidence="3 5" id="KW-0195">Cyclin</keyword>
<dbReference type="CDD" id="cd20559">
    <property type="entry name" value="CYCLIN_ScCLN_like"/>
    <property type="match status" value="1"/>
</dbReference>
<evidence type="ECO:0000313" key="9">
    <source>
        <dbReference type="Proteomes" id="UP000037904"/>
    </source>
</evidence>
<dbReference type="Pfam" id="PF02984">
    <property type="entry name" value="Cyclin_C"/>
    <property type="match status" value="1"/>
</dbReference>
<feature type="domain" description="Cyclin-like" evidence="6">
    <location>
        <begin position="88"/>
        <end position="174"/>
    </location>
</feature>
<evidence type="ECO:0000259" key="7">
    <source>
        <dbReference type="SMART" id="SM01332"/>
    </source>
</evidence>
<evidence type="ECO:0000256" key="4">
    <source>
        <dbReference type="ARBA" id="ARBA00023306"/>
    </source>
</evidence>
<comment type="similarity">
    <text evidence="1 5">Belongs to the cyclin family.</text>
</comment>
<keyword evidence="2" id="KW-0132">Cell division</keyword>
<organism evidence="8 9">
    <name type="scientific">Fusarium langsethiae</name>
    <dbReference type="NCBI Taxonomy" id="179993"/>
    <lineage>
        <taxon>Eukaryota</taxon>
        <taxon>Fungi</taxon>
        <taxon>Dikarya</taxon>
        <taxon>Ascomycota</taxon>
        <taxon>Pezizomycotina</taxon>
        <taxon>Sordariomycetes</taxon>
        <taxon>Hypocreomycetidae</taxon>
        <taxon>Hypocreales</taxon>
        <taxon>Nectriaceae</taxon>
        <taxon>Fusarium</taxon>
    </lineage>
</organism>
<dbReference type="InterPro" id="IPR039361">
    <property type="entry name" value="Cyclin"/>
</dbReference>
<dbReference type="SMART" id="SM01332">
    <property type="entry name" value="Cyclin_C"/>
    <property type="match status" value="1"/>
</dbReference>
<keyword evidence="9" id="KW-1185">Reference proteome</keyword>
<dbReference type="FunFam" id="1.10.472.10:FF:000010">
    <property type="entry name" value="G1/S-specific cyclin Cln1"/>
    <property type="match status" value="1"/>
</dbReference>
<dbReference type="GO" id="GO:0051726">
    <property type="term" value="P:regulation of cell cycle"/>
    <property type="evidence" value="ECO:0007669"/>
    <property type="project" value="UniProtKB-ARBA"/>
</dbReference>
<dbReference type="CDD" id="cd20537">
    <property type="entry name" value="CYCLIN_CCNO-like_rpt2"/>
    <property type="match status" value="1"/>
</dbReference>
<evidence type="ECO:0000256" key="3">
    <source>
        <dbReference type="ARBA" id="ARBA00023127"/>
    </source>
</evidence>
<accession>A0A0N0DC21</accession>
<dbReference type="InterPro" id="IPR004367">
    <property type="entry name" value="Cyclin_C-dom"/>
</dbReference>